<evidence type="ECO:0000256" key="4">
    <source>
        <dbReference type="ARBA" id="ARBA00023110"/>
    </source>
</evidence>
<dbReference type="STRING" id="212602.A0A420HPD1"/>
<proteinExistence type="predicted"/>
<name>A0A420HPD1_9PEZI</name>
<dbReference type="PROSITE" id="PS50059">
    <property type="entry name" value="FKBP_PPIASE"/>
    <property type="match status" value="1"/>
</dbReference>
<accession>A0A420HPD1</accession>
<organism evidence="8 9">
    <name type="scientific">Erysiphe neolycopersici</name>
    <dbReference type="NCBI Taxonomy" id="212602"/>
    <lineage>
        <taxon>Eukaryota</taxon>
        <taxon>Fungi</taxon>
        <taxon>Dikarya</taxon>
        <taxon>Ascomycota</taxon>
        <taxon>Pezizomycotina</taxon>
        <taxon>Leotiomycetes</taxon>
        <taxon>Erysiphales</taxon>
        <taxon>Erysiphaceae</taxon>
        <taxon>Erysiphe</taxon>
    </lineage>
</organism>
<dbReference type="EC" id="5.2.1.8" evidence="3 6"/>
<dbReference type="InterPro" id="IPR001179">
    <property type="entry name" value="PPIase_FKBP_dom"/>
</dbReference>
<sequence>MRAMQRLNLAAGHLHKSSQLHPHFFDKHLNFFSNRILRNTLSKMRLSKLFVICMLTAESALAATGEQVKIQIDKAVECERKSRKGDTIFVHYRGTLQDGGKQFDSSYDRGKPLSFVVGQGRVIKGWDENLIDMCINDKRTLTIPPEFGYGSSAMGPIPASSTLIFETELVGIEGVEAPAPIVASPNESTTKTKVIDNLKEVLASKLAEITKAAKVLLSNSDGDEHEHNEL</sequence>
<gene>
    <name evidence="8" type="ORF">OnM2_061059</name>
</gene>
<dbReference type="OrthoDB" id="1902587at2759"/>
<keyword evidence="9" id="KW-1185">Reference proteome</keyword>
<protein>
    <recommendedName>
        <fullName evidence="3 6">peptidylprolyl isomerase</fullName>
        <ecNumber evidence="3 6">5.2.1.8</ecNumber>
    </recommendedName>
</protein>
<evidence type="ECO:0000256" key="1">
    <source>
        <dbReference type="ARBA" id="ARBA00000971"/>
    </source>
</evidence>
<feature type="domain" description="PPIase FKBP-type" evidence="7">
    <location>
        <begin position="85"/>
        <end position="173"/>
    </location>
</feature>
<comment type="caution">
    <text evidence="8">The sequence shown here is derived from an EMBL/GenBank/DDBJ whole genome shotgun (WGS) entry which is preliminary data.</text>
</comment>
<dbReference type="InterPro" id="IPR044609">
    <property type="entry name" value="FKBP2/11"/>
</dbReference>
<evidence type="ECO:0000256" key="2">
    <source>
        <dbReference type="ARBA" id="ARBA00002388"/>
    </source>
</evidence>
<dbReference type="Pfam" id="PF00254">
    <property type="entry name" value="FKBP_C"/>
    <property type="match status" value="1"/>
</dbReference>
<dbReference type="SUPFAM" id="SSF54534">
    <property type="entry name" value="FKBP-like"/>
    <property type="match status" value="1"/>
</dbReference>
<dbReference type="PANTHER" id="PTHR45779">
    <property type="entry name" value="PEPTIDYLPROLYL ISOMERASE"/>
    <property type="match status" value="1"/>
</dbReference>
<keyword evidence="5 6" id="KW-0413">Isomerase</keyword>
<comment type="function">
    <text evidence="2">PPIases accelerate the folding of proteins. It catalyzes the cis-trans isomerization of proline imidic peptide bonds in oligopeptides.</text>
</comment>
<evidence type="ECO:0000256" key="5">
    <source>
        <dbReference type="ARBA" id="ARBA00023235"/>
    </source>
</evidence>
<dbReference type="PANTHER" id="PTHR45779:SF7">
    <property type="entry name" value="PEPTIDYLPROLYL ISOMERASE"/>
    <property type="match status" value="1"/>
</dbReference>
<evidence type="ECO:0000256" key="6">
    <source>
        <dbReference type="PROSITE-ProRule" id="PRU00277"/>
    </source>
</evidence>
<keyword evidence="4 6" id="KW-0697">Rotamase</keyword>
<evidence type="ECO:0000313" key="8">
    <source>
        <dbReference type="EMBL" id="RKF59302.1"/>
    </source>
</evidence>
<comment type="catalytic activity">
    <reaction evidence="1 6">
        <text>[protein]-peptidylproline (omega=180) = [protein]-peptidylproline (omega=0)</text>
        <dbReference type="Rhea" id="RHEA:16237"/>
        <dbReference type="Rhea" id="RHEA-COMP:10747"/>
        <dbReference type="Rhea" id="RHEA-COMP:10748"/>
        <dbReference type="ChEBI" id="CHEBI:83833"/>
        <dbReference type="ChEBI" id="CHEBI:83834"/>
        <dbReference type="EC" id="5.2.1.8"/>
    </reaction>
</comment>
<evidence type="ECO:0000313" key="9">
    <source>
        <dbReference type="Proteomes" id="UP000286134"/>
    </source>
</evidence>
<dbReference type="FunFam" id="3.10.50.40:FF:000006">
    <property type="entry name" value="Peptidyl-prolyl cis-trans isomerase"/>
    <property type="match status" value="1"/>
</dbReference>
<dbReference type="GO" id="GO:0005783">
    <property type="term" value="C:endoplasmic reticulum"/>
    <property type="evidence" value="ECO:0007669"/>
    <property type="project" value="TreeGrafter"/>
</dbReference>
<dbReference type="GO" id="GO:0003755">
    <property type="term" value="F:peptidyl-prolyl cis-trans isomerase activity"/>
    <property type="evidence" value="ECO:0007669"/>
    <property type="project" value="UniProtKB-KW"/>
</dbReference>
<reference evidence="8 9" key="1">
    <citation type="journal article" date="2018" name="BMC Genomics">
        <title>Comparative genome analyses reveal sequence features reflecting distinct modes of host-adaptation between dicot and monocot powdery mildew.</title>
        <authorList>
            <person name="Wu Y."/>
            <person name="Ma X."/>
            <person name="Pan Z."/>
            <person name="Kale S.D."/>
            <person name="Song Y."/>
            <person name="King H."/>
            <person name="Zhang Q."/>
            <person name="Presley C."/>
            <person name="Deng X."/>
            <person name="Wei C.I."/>
            <person name="Xiao S."/>
        </authorList>
    </citation>
    <scope>NUCLEOTIDE SEQUENCE [LARGE SCALE GENOMIC DNA]</scope>
    <source>
        <strain evidence="8">UMSG2</strain>
    </source>
</reference>
<dbReference type="Gene3D" id="3.10.50.40">
    <property type="match status" value="1"/>
</dbReference>
<evidence type="ECO:0000256" key="3">
    <source>
        <dbReference type="ARBA" id="ARBA00013194"/>
    </source>
</evidence>
<dbReference type="Proteomes" id="UP000286134">
    <property type="component" value="Unassembled WGS sequence"/>
</dbReference>
<dbReference type="EMBL" id="MCFK01006120">
    <property type="protein sequence ID" value="RKF59302.1"/>
    <property type="molecule type" value="Genomic_DNA"/>
</dbReference>
<dbReference type="AlphaFoldDB" id="A0A420HPD1"/>
<evidence type="ECO:0000259" key="7">
    <source>
        <dbReference type="PROSITE" id="PS50059"/>
    </source>
</evidence>
<dbReference type="InterPro" id="IPR046357">
    <property type="entry name" value="PPIase_dom_sf"/>
</dbReference>